<name>A0A1C4TWS1_9ACTN</name>
<dbReference type="EMBL" id="FMCT01000001">
    <property type="protein sequence ID" value="SCE63844.1"/>
    <property type="molecule type" value="Genomic_DNA"/>
</dbReference>
<dbReference type="PANTHER" id="PTHR43673">
    <property type="entry name" value="NAD(P)H NITROREDUCTASE YDGI-RELATED"/>
    <property type="match status" value="1"/>
</dbReference>
<organism evidence="4 5">
    <name type="scientific">Micromonospora carbonacea</name>
    <dbReference type="NCBI Taxonomy" id="47853"/>
    <lineage>
        <taxon>Bacteria</taxon>
        <taxon>Bacillati</taxon>
        <taxon>Actinomycetota</taxon>
        <taxon>Actinomycetes</taxon>
        <taxon>Micromonosporales</taxon>
        <taxon>Micromonosporaceae</taxon>
        <taxon>Micromonospora</taxon>
    </lineage>
</organism>
<dbReference type="PANTHER" id="PTHR43673:SF10">
    <property type="entry name" value="NADH DEHYDROGENASE_NAD(P)H NITROREDUCTASE XCC3605-RELATED"/>
    <property type="match status" value="1"/>
</dbReference>
<dbReference type="AlphaFoldDB" id="A0A1C4TWS1"/>
<feature type="domain" description="Nitroreductase" evidence="3">
    <location>
        <begin position="9"/>
        <end position="180"/>
    </location>
</feature>
<evidence type="ECO:0000256" key="1">
    <source>
        <dbReference type="ARBA" id="ARBA00007118"/>
    </source>
</evidence>
<evidence type="ECO:0000259" key="3">
    <source>
        <dbReference type="Pfam" id="PF00881"/>
    </source>
</evidence>
<accession>A0A1C4TWS1</accession>
<proteinExistence type="inferred from homology"/>
<keyword evidence="2" id="KW-0560">Oxidoreductase</keyword>
<dbReference type="Pfam" id="PF00881">
    <property type="entry name" value="Nitroreductase"/>
    <property type="match status" value="1"/>
</dbReference>
<evidence type="ECO:0000256" key="2">
    <source>
        <dbReference type="ARBA" id="ARBA00023002"/>
    </source>
</evidence>
<protein>
    <submittedName>
        <fullName evidence="4">Nitroreductase</fullName>
    </submittedName>
</protein>
<dbReference type="InterPro" id="IPR029479">
    <property type="entry name" value="Nitroreductase"/>
</dbReference>
<sequence length="210" mass="21563">MADLTPLLAFRWSPRAFDPAATLTADEAASLLEAARWAPSTGNGQPWRFALGHRDDETWKRILVNLPDDDQPWARHAAALLLGAHLTAAGAAGTGTGTGIGTGEAGTDTGTAADAAGTGARAAAAGAAYDLGQAVAHLTVQATALGLYVRQLAGFDHAGLAADLDLPAGVRPLVVVAVGRLGDPSSLPVALREQETGLRRRRPVADLLLR</sequence>
<keyword evidence="5" id="KW-1185">Reference proteome</keyword>
<comment type="similarity">
    <text evidence="1">Belongs to the nitroreductase family.</text>
</comment>
<dbReference type="Proteomes" id="UP000183585">
    <property type="component" value="Unassembled WGS sequence"/>
</dbReference>
<dbReference type="RefSeq" id="WP_074472210.1">
    <property type="nucleotide sequence ID" value="NZ_FMCT01000001.1"/>
</dbReference>
<dbReference type="STRING" id="47853.TK50_16795"/>
<evidence type="ECO:0000313" key="4">
    <source>
        <dbReference type="EMBL" id="SCE63844.1"/>
    </source>
</evidence>
<dbReference type="SUPFAM" id="SSF55469">
    <property type="entry name" value="FMN-dependent nitroreductase-like"/>
    <property type="match status" value="1"/>
</dbReference>
<evidence type="ECO:0000313" key="5">
    <source>
        <dbReference type="Proteomes" id="UP000183585"/>
    </source>
</evidence>
<gene>
    <name evidence="4" type="ORF">GA0070563_10143</name>
</gene>
<dbReference type="GO" id="GO:0016491">
    <property type="term" value="F:oxidoreductase activity"/>
    <property type="evidence" value="ECO:0007669"/>
    <property type="project" value="UniProtKB-KW"/>
</dbReference>
<dbReference type="InterPro" id="IPR000415">
    <property type="entry name" value="Nitroreductase-like"/>
</dbReference>
<reference evidence="5" key="1">
    <citation type="submission" date="2016-06" db="EMBL/GenBank/DDBJ databases">
        <authorList>
            <person name="Varghese N."/>
            <person name="Submissions Spin"/>
        </authorList>
    </citation>
    <scope>NUCLEOTIDE SEQUENCE [LARGE SCALE GENOMIC DNA]</scope>
    <source>
        <strain evidence="5">DSM 43168</strain>
    </source>
</reference>
<dbReference type="Gene3D" id="3.40.109.10">
    <property type="entry name" value="NADH Oxidase"/>
    <property type="match status" value="1"/>
</dbReference>